<accession>A0A1B7SGW3</accession>
<protein>
    <submittedName>
        <fullName evidence="2">Uncharacterized protein</fullName>
    </submittedName>
</protein>
<name>A0A1B7SGW3_9ASCO</name>
<evidence type="ECO:0000313" key="2">
    <source>
        <dbReference type="EMBL" id="KAH3673985.1"/>
    </source>
</evidence>
<dbReference type="PANTHER" id="PTHR22847">
    <property type="entry name" value="WD40 REPEAT PROTEIN"/>
    <property type="match status" value="1"/>
</dbReference>
<dbReference type="SUPFAM" id="SSF81383">
    <property type="entry name" value="F-box domain"/>
    <property type="match status" value="1"/>
</dbReference>
<dbReference type="Proteomes" id="UP000788993">
    <property type="component" value="Unassembled WGS sequence"/>
</dbReference>
<dbReference type="Gene3D" id="2.130.10.10">
    <property type="entry name" value="YVTN repeat-like/Quinoprotein amine dehydrogenase"/>
    <property type="match status" value="1"/>
</dbReference>
<evidence type="ECO:0000313" key="3">
    <source>
        <dbReference type="Proteomes" id="UP000788993"/>
    </source>
</evidence>
<dbReference type="RefSeq" id="XP_018210668.1">
    <property type="nucleotide sequence ID" value="XM_018354500.1"/>
</dbReference>
<evidence type="ECO:0000256" key="1">
    <source>
        <dbReference type="SAM" id="MobiDB-lite"/>
    </source>
</evidence>
<dbReference type="GO" id="GO:1990234">
    <property type="term" value="C:transferase complex"/>
    <property type="evidence" value="ECO:0007669"/>
    <property type="project" value="UniProtKB-ARBA"/>
</dbReference>
<dbReference type="Pfam" id="PF00400">
    <property type="entry name" value="WD40"/>
    <property type="match status" value="6"/>
</dbReference>
<dbReference type="Pfam" id="PF12937">
    <property type="entry name" value="F-box-like"/>
    <property type="match status" value="1"/>
</dbReference>
<reference evidence="2" key="1">
    <citation type="journal article" date="2021" name="Open Biol.">
        <title>Shared evolutionary footprints suggest mitochondrial oxidative damage underlies multiple complex I losses in fungi.</title>
        <authorList>
            <person name="Schikora-Tamarit M.A."/>
            <person name="Marcet-Houben M."/>
            <person name="Nosek J."/>
            <person name="Gabaldon T."/>
        </authorList>
    </citation>
    <scope>NUCLEOTIDE SEQUENCE</scope>
    <source>
        <strain evidence="2">NCAIM Y.01608</strain>
    </source>
</reference>
<gene>
    <name evidence="2" type="ORF">OGATHE_001965</name>
</gene>
<dbReference type="AlphaFoldDB" id="A0A1B7SGW3"/>
<dbReference type="Pfam" id="PF16856">
    <property type="entry name" value="CDC4_D"/>
    <property type="match status" value="1"/>
</dbReference>
<organism evidence="2 3">
    <name type="scientific">Ogataea polymorpha</name>
    <dbReference type="NCBI Taxonomy" id="460523"/>
    <lineage>
        <taxon>Eukaryota</taxon>
        <taxon>Fungi</taxon>
        <taxon>Dikarya</taxon>
        <taxon>Ascomycota</taxon>
        <taxon>Saccharomycotina</taxon>
        <taxon>Pichiomycetes</taxon>
        <taxon>Pichiales</taxon>
        <taxon>Pichiaceae</taxon>
        <taxon>Ogataea</taxon>
    </lineage>
</organism>
<sequence length="718" mass="79672">MTSPRSTSSNKHTSVNSIRYPLSNISLDSVLPFSEDVSAKACETRVDIGQDPDTESRASRKRLNTGGFTSGGSDSEMTDIAIDTNAVVDKTGSSPPSKKRMVDNLPAGAPTVTSPSASSSSSSDSAKMATPSNFVVSTSSNWTDELQQLPLPSPSASPIQSGNLVDPQNFEEVEYTYDQGSRAIQTREERAEIFKSINDLISLLPVGSSEMNYLLWSLLQKTDRSTLSSLQETIRNSLRKDLVSLLPSEISMKIFGYLDYESLLRTSEICRSWLKLSMESYDFWKDLLFKDGFIATTDEFESEYDWAKSLNPDMNSCQITKWIYRRRLAISKRWKNPEFQPRRITLPGQGPDVITCLQFDDDKIVAGDADHSITIYDINTGKLRSVLSGHTGGVWAMKYLGNILASGATDRTVRIWNMKQGKCTHVFRGHTSTVRCLEILEPKQIGVDDEGSPIMFPKVPLVVTGSRDSTLYVWRLPITGEDEDLPDEPIELDETSNKYLVKVLRGHTGSIRAVSGSANILVSGSYDANARVWDLRTGECKWLLSGHTERIYSCVLDVKKNRCISGSADNTVRIWDLNTGETVAILEGHQNLVGLVTLSENALVSAAADSTVRIWDPNTGDMKHVLRGHTSAITCIQHNDNIIISGSNGMLKMWDTQTGKFIRDLLDDVDGNVWQVKSDYRRCIAAVQKDGGTYIEILDFGHSNADNLRFYQNADQIM</sequence>
<dbReference type="InterPro" id="IPR001810">
    <property type="entry name" value="F-box_dom"/>
</dbReference>
<keyword evidence="3" id="KW-1185">Reference proteome</keyword>
<dbReference type="InterPro" id="IPR036322">
    <property type="entry name" value="WD40_repeat_dom_sf"/>
</dbReference>
<dbReference type="SMART" id="SM00256">
    <property type="entry name" value="FBOX"/>
    <property type="match status" value="1"/>
</dbReference>
<feature type="region of interest" description="Disordered" evidence="1">
    <location>
        <begin position="44"/>
        <end position="128"/>
    </location>
</feature>
<dbReference type="InterPro" id="IPR036047">
    <property type="entry name" value="F-box-like_dom_sf"/>
</dbReference>
<feature type="compositionally biased region" description="Low complexity" evidence="1">
    <location>
        <begin position="106"/>
        <end position="128"/>
    </location>
</feature>
<dbReference type="PROSITE" id="PS50181">
    <property type="entry name" value="FBOX"/>
    <property type="match status" value="1"/>
</dbReference>
<comment type="caution">
    <text evidence="2">The sequence shown here is derived from an EMBL/GenBank/DDBJ whole genome shotgun (WGS) entry which is preliminary data.</text>
</comment>
<dbReference type="PROSITE" id="PS50082">
    <property type="entry name" value="WD_REPEATS_2"/>
    <property type="match status" value="5"/>
</dbReference>
<dbReference type="InterPro" id="IPR031740">
    <property type="entry name" value="Cdc4_D"/>
</dbReference>
<dbReference type="SMART" id="SM00320">
    <property type="entry name" value="WD40"/>
    <property type="match status" value="7"/>
</dbReference>
<feature type="compositionally biased region" description="Basic and acidic residues" evidence="1">
    <location>
        <begin position="44"/>
        <end position="58"/>
    </location>
</feature>
<dbReference type="PROSITE" id="PS00678">
    <property type="entry name" value="WD_REPEATS_1"/>
    <property type="match status" value="4"/>
</dbReference>
<dbReference type="InterPro" id="IPR020472">
    <property type="entry name" value="WD40_PAC1"/>
</dbReference>
<dbReference type="SUPFAM" id="SSF50978">
    <property type="entry name" value="WD40 repeat-like"/>
    <property type="match status" value="1"/>
</dbReference>
<dbReference type="GO" id="GO:0005634">
    <property type="term" value="C:nucleus"/>
    <property type="evidence" value="ECO:0007669"/>
    <property type="project" value="TreeGrafter"/>
</dbReference>
<dbReference type="PROSITE" id="PS50294">
    <property type="entry name" value="WD_REPEATS_REGION"/>
    <property type="match status" value="5"/>
</dbReference>
<dbReference type="InterPro" id="IPR019775">
    <property type="entry name" value="WD40_repeat_CS"/>
</dbReference>
<proteinExistence type="predicted"/>
<dbReference type="Gene3D" id="1.20.1280.50">
    <property type="match status" value="1"/>
</dbReference>
<dbReference type="InterPro" id="IPR001680">
    <property type="entry name" value="WD40_rpt"/>
</dbReference>
<dbReference type="PANTHER" id="PTHR22847:SF637">
    <property type="entry name" value="WD REPEAT DOMAIN 5B"/>
    <property type="match status" value="1"/>
</dbReference>
<dbReference type="PRINTS" id="PR00320">
    <property type="entry name" value="GPROTEINBRPT"/>
</dbReference>
<dbReference type="InterPro" id="IPR015943">
    <property type="entry name" value="WD40/YVTN_repeat-like_dom_sf"/>
</dbReference>
<dbReference type="EMBL" id="JAEUBD010000526">
    <property type="protein sequence ID" value="KAH3673985.1"/>
    <property type="molecule type" value="Genomic_DNA"/>
</dbReference>
<dbReference type="CDD" id="cd00200">
    <property type="entry name" value="WD40"/>
    <property type="match status" value="1"/>
</dbReference>
<reference evidence="2" key="2">
    <citation type="submission" date="2021-01" db="EMBL/GenBank/DDBJ databases">
        <authorList>
            <person name="Schikora-Tamarit M.A."/>
        </authorList>
    </citation>
    <scope>NUCLEOTIDE SEQUENCE</scope>
    <source>
        <strain evidence="2">NCAIM Y.01608</strain>
    </source>
</reference>